<dbReference type="Pfam" id="PF20209">
    <property type="entry name" value="DUF6570"/>
    <property type="match status" value="1"/>
</dbReference>
<feature type="non-terminal residue" evidence="2">
    <location>
        <position position="1"/>
    </location>
</feature>
<protein>
    <recommendedName>
        <fullName evidence="1">DUF6570 domain-containing protein</fullName>
    </recommendedName>
</protein>
<dbReference type="InterPro" id="IPR046700">
    <property type="entry name" value="DUF6570"/>
</dbReference>
<feature type="domain" description="DUF6570" evidence="1">
    <location>
        <begin position="97"/>
        <end position="162"/>
    </location>
</feature>
<evidence type="ECO:0000259" key="1">
    <source>
        <dbReference type="Pfam" id="PF20209"/>
    </source>
</evidence>
<evidence type="ECO:0000313" key="2">
    <source>
        <dbReference type="EMBL" id="THU79416.1"/>
    </source>
</evidence>
<dbReference type="Proteomes" id="UP000297245">
    <property type="component" value="Unassembled WGS sequence"/>
</dbReference>
<gene>
    <name evidence="2" type="ORF">K435DRAFT_591460</name>
</gene>
<feature type="non-terminal residue" evidence="2">
    <location>
        <position position="165"/>
    </location>
</feature>
<dbReference type="OrthoDB" id="3202965at2759"/>
<dbReference type="AlphaFoldDB" id="A0A4S8KU70"/>
<organism evidence="2 3">
    <name type="scientific">Dendrothele bispora (strain CBS 962.96)</name>
    <dbReference type="NCBI Taxonomy" id="1314807"/>
    <lineage>
        <taxon>Eukaryota</taxon>
        <taxon>Fungi</taxon>
        <taxon>Dikarya</taxon>
        <taxon>Basidiomycota</taxon>
        <taxon>Agaricomycotina</taxon>
        <taxon>Agaricomycetes</taxon>
        <taxon>Agaricomycetidae</taxon>
        <taxon>Agaricales</taxon>
        <taxon>Agaricales incertae sedis</taxon>
        <taxon>Dendrothele</taxon>
    </lineage>
</organism>
<name>A0A4S8KU70_DENBC</name>
<keyword evidence="3" id="KW-1185">Reference proteome</keyword>
<proteinExistence type="predicted"/>
<accession>A0A4S8KU70</accession>
<evidence type="ECO:0000313" key="3">
    <source>
        <dbReference type="Proteomes" id="UP000297245"/>
    </source>
</evidence>
<dbReference type="EMBL" id="ML180028">
    <property type="protein sequence ID" value="THU79416.1"/>
    <property type="molecule type" value="Genomic_DNA"/>
</dbReference>
<reference evidence="2 3" key="1">
    <citation type="journal article" date="2019" name="Nat. Ecol. Evol.">
        <title>Megaphylogeny resolves global patterns of mushroom evolution.</title>
        <authorList>
            <person name="Varga T."/>
            <person name="Krizsan K."/>
            <person name="Foldi C."/>
            <person name="Dima B."/>
            <person name="Sanchez-Garcia M."/>
            <person name="Sanchez-Ramirez S."/>
            <person name="Szollosi G.J."/>
            <person name="Szarkandi J.G."/>
            <person name="Papp V."/>
            <person name="Albert L."/>
            <person name="Andreopoulos W."/>
            <person name="Angelini C."/>
            <person name="Antonin V."/>
            <person name="Barry K.W."/>
            <person name="Bougher N.L."/>
            <person name="Buchanan P."/>
            <person name="Buyck B."/>
            <person name="Bense V."/>
            <person name="Catcheside P."/>
            <person name="Chovatia M."/>
            <person name="Cooper J."/>
            <person name="Damon W."/>
            <person name="Desjardin D."/>
            <person name="Finy P."/>
            <person name="Geml J."/>
            <person name="Haridas S."/>
            <person name="Hughes K."/>
            <person name="Justo A."/>
            <person name="Karasinski D."/>
            <person name="Kautmanova I."/>
            <person name="Kiss B."/>
            <person name="Kocsube S."/>
            <person name="Kotiranta H."/>
            <person name="LaButti K.M."/>
            <person name="Lechner B.E."/>
            <person name="Liimatainen K."/>
            <person name="Lipzen A."/>
            <person name="Lukacs Z."/>
            <person name="Mihaltcheva S."/>
            <person name="Morgado L.N."/>
            <person name="Niskanen T."/>
            <person name="Noordeloos M.E."/>
            <person name="Ohm R.A."/>
            <person name="Ortiz-Santana B."/>
            <person name="Ovrebo C."/>
            <person name="Racz N."/>
            <person name="Riley R."/>
            <person name="Savchenko A."/>
            <person name="Shiryaev A."/>
            <person name="Soop K."/>
            <person name="Spirin V."/>
            <person name="Szebenyi C."/>
            <person name="Tomsovsky M."/>
            <person name="Tulloss R.E."/>
            <person name="Uehling J."/>
            <person name="Grigoriev I.V."/>
            <person name="Vagvolgyi C."/>
            <person name="Papp T."/>
            <person name="Martin F.M."/>
            <person name="Miettinen O."/>
            <person name="Hibbett D.S."/>
            <person name="Nagy L.G."/>
        </authorList>
    </citation>
    <scope>NUCLEOTIDE SEQUENCE [LARGE SCALE GENOMIC DNA]</scope>
    <source>
        <strain evidence="2 3">CBS 962.96</strain>
    </source>
</reference>
<sequence length="165" mass="18648">PQPPSQEKINNVIYEWTNDFQPNKVEESGCAVCGQLKLLQDLTPIKNIQNMLHILEVSGVTRAERTSSKHQISELQGPIIDHSCDKICGTCREFVRQGKVPRISLANGLWLGEVPIELKRLNYMERMLIQKVRTNCSFISVSSGMKKMISHIIAFDAPTAKVYHT</sequence>